<dbReference type="PANTHER" id="PTHR33116:SF79">
    <property type="entry name" value="REVERSE TRANSCRIPTASE DOMAIN, ZINC FINGER, CCHC-TYPE-RELATED"/>
    <property type="match status" value="1"/>
</dbReference>
<comment type="caution">
    <text evidence="1">The sequence shown here is derived from an EMBL/GenBank/DDBJ whole genome shotgun (WGS) entry which is preliminary data.</text>
</comment>
<evidence type="ECO:0000313" key="1">
    <source>
        <dbReference type="EMBL" id="GEU79406.1"/>
    </source>
</evidence>
<dbReference type="PANTHER" id="PTHR33116">
    <property type="entry name" value="REVERSE TRANSCRIPTASE ZINC-BINDING DOMAIN-CONTAINING PROTEIN-RELATED-RELATED"/>
    <property type="match status" value="1"/>
</dbReference>
<evidence type="ECO:0008006" key="2">
    <source>
        <dbReference type="Google" id="ProtNLM"/>
    </source>
</evidence>
<dbReference type="EMBL" id="BKCJ010007865">
    <property type="protein sequence ID" value="GEU79406.1"/>
    <property type="molecule type" value="Genomic_DNA"/>
</dbReference>
<reference evidence="1" key="1">
    <citation type="journal article" date="2019" name="Sci. Rep.">
        <title>Draft genome of Tanacetum cinerariifolium, the natural source of mosquito coil.</title>
        <authorList>
            <person name="Yamashiro T."/>
            <person name="Shiraishi A."/>
            <person name="Satake H."/>
            <person name="Nakayama K."/>
        </authorList>
    </citation>
    <scope>NUCLEOTIDE SEQUENCE</scope>
</reference>
<protein>
    <recommendedName>
        <fullName evidence="2">RNA-directed DNA polymerase, eukaryota</fullName>
    </recommendedName>
</protein>
<sequence length="595" mass="67886">MDAKDSLQKSKIKWAIEGDENSSFFHGIINKKCSHLSIRGVFVDGLWVTNLDNVKDAFLKHFEDRFRKPEIRMAVWSCGENKSPGPDGFTFEFFQKYWSLIGLDLCAAVEHFFVNGSFPMGCDASFIALIPKVMDTKHILDGPFILNEVLNWCKRKKKQAMFFKCKWVRGTFTSAMASVLINGSPSSEFQFHAGLKQGDPLSPYIFILNMESLHISFSRAVNEGLFKGQFRYLGVMVGESMSRHMSWVDTIAKLRSRLSNWKVKTLSIGGRLTLLKSVLGASPIYNMSLYKAPSGVLKSMEAIRSRFFNGADSSKKKITWVAWDKVLASKNNGGLGVSSFYALNRALLLKWVRRFVSQGGSLWCRVIQVIYGSSIDLHPNNLASNWCLIVRELNLIKDNGFDFISHCKKRIRDGSRTSFWHDSWTSDMPFRDRFPRLFALELDKNISVAAKLGGSVVVSFRRNVRDDLFEILEAVSLSSDQDSWICDLSEDVEFHVKEVRNILDELILPSHLEPTRWVKYVPIKINVFAWSARRDCLPTRSTLIHRGVVLDFAVCLYVKSMRRTLITFYSNSGLRGFLISVFMPKLKLCSKEYSM</sequence>
<organism evidence="1">
    <name type="scientific">Tanacetum cinerariifolium</name>
    <name type="common">Dalmatian daisy</name>
    <name type="synonym">Chrysanthemum cinerariifolium</name>
    <dbReference type="NCBI Taxonomy" id="118510"/>
    <lineage>
        <taxon>Eukaryota</taxon>
        <taxon>Viridiplantae</taxon>
        <taxon>Streptophyta</taxon>
        <taxon>Embryophyta</taxon>
        <taxon>Tracheophyta</taxon>
        <taxon>Spermatophyta</taxon>
        <taxon>Magnoliopsida</taxon>
        <taxon>eudicotyledons</taxon>
        <taxon>Gunneridae</taxon>
        <taxon>Pentapetalae</taxon>
        <taxon>asterids</taxon>
        <taxon>campanulids</taxon>
        <taxon>Asterales</taxon>
        <taxon>Asteraceae</taxon>
        <taxon>Asteroideae</taxon>
        <taxon>Anthemideae</taxon>
        <taxon>Anthemidinae</taxon>
        <taxon>Tanacetum</taxon>
    </lineage>
</organism>
<gene>
    <name evidence="1" type="ORF">Tci_051384</name>
</gene>
<proteinExistence type="predicted"/>
<name>A0A6L2MZM4_TANCI</name>
<dbReference type="AlphaFoldDB" id="A0A6L2MZM4"/>
<accession>A0A6L2MZM4</accession>